<reference evidence="2 3" key="1">
    <citation type="journal article" date="2014" name="Agronomy (Basel)">
        <title>A Draft Genome Sequence for Ensete ventricosum, the Drought-Tolerant Tree Against Hunger.</title>
        <authorList>
            <person name="Harrison J."/>
            <person name="Moore K.A."/>
            <person name="Paszkiewicz K."/>
            <person name="Jones T."/>
            <person name="Grant M."/>
            <person name="Ambacheew D."/>
            <person name="Muzemil S."/>
            <person name="Studholme D.J."/>
        </authorList>
    </citation>
    <scope>NUCLEOTIDE SEQUENCE [LARGE SCALE GENOMIC DNA]</scope>
</reference>
<comment type="caution">
    <text evidence="2">The sequence shown here is derived from an EMBL/GenBank/DDBJ whole genome shotgun (WGS) entry which is preliminary data.</text>
</comment>
<dbReference type="Proteomes" id="UP000287651">
    <property type="component" value="Unassembled WGS sequence"/>
</dbReference>
<gene>
    <name evidence="2" type="ORF">B296_00035874</name>
</gene>
<protein>
    <submittedName>
        <fullName evidence="2">Uncharacterized protein</fullName>
    </submittedName>
</protein>
<dbReference type="Gene3D" id="2.40.70.10">
    <property type="entry name" value="Acid Proteases"/>
    <property type="match status" value="1"/>
</dbReference>
<name>A0A426X6B7_ENSVE</name>
<organism evidence="2 3">
    <name type="scientific">Ensete ventricosum</name>
    <name type="common">Abyssinian banana</name>
    <name type="synonym">Musa ensete</name>
    <dbReference type="NCBI Taxonomy" id="4639"/>
    <lineage>
        <taxon>Eukaryota</taxon>
        <taxon>Viridiplantae</taxon>
        <taxon>Streptophyta</taxon>
        <taxon>Embryophyta</taxon>
        <taxon>Tracheophyta</taxon>
        <taxon>Spermatophyta</taxon>
        <taxon>Magnoliopsida</taxon>
        <taxon>Liliopsida</taxon>
        <taxon>Zingiberales</taxon>
        <taxon>Musaceae</taxon>
        <taxon>Ensete</taxon>
    </lineage>
</organism>
<dbReference type="PANTHER" id="PTHR33240">
    <property type="entry name" value="OS08G0508500 PROTEIN"/>
    <property type="match status" value="1"/>
</dbReference>
<evidence type="ECO:0000313" key="2">
    <source>
        <dbReference type="EMBL" id="RRT35019.1"/>
    </source>
</evidence>
<evidence type="ECO:0000313" key="3">
    <source>
        <dbReference type="Proteomes" id="UP000287651"/>
    </source>
</evidence>
<dbReference type="InterPro" id="IPR021109">
    <property type="entry name" value="Peptidase_aspartic_dom_sf"/>
</dbReference>
<dbReference type="SUPFAM" id="SSF50630">
    <property type="entry name" value="Acid proteases"/>
    <property type="match status" value="1"/>
</dbReference>
<dbReference type="PANTHER" id="PTHR33240:SF8">
    <property type="entry name" value="OS03G0439900 PROTEIN"/>
    <property type="match status" value="1"/>
</dbReference>
<dbReference type="CDD" id="cd00303">
    <property type="entry name" value="retropepsin_like"/>
    <property type="match status" value="1"/>
</dbReference>
<evidence type="ECO:0000256" key="1">
    <source>
        <dbReference type="SAM" id="MobiDB-lite"/>
    </source>
</evidence>
<proteinExistence type="predicted"/>
<dbReference type="EMBL" id="AMZH03025723">
    <property type="protein sequence ID" value="RRT35019.1"/>
    <property type="molecule type" value="Genomic_DNA"/>
</dbReference>
<sequence>MIDTGSVADILYFKAFQKLGLTDQDLTPLTSTLIGFTVDSISPLGTTTLPLTIGKEPCTKTLMVVFVVVDLPSTYNAIIGRPTLNRLRAMVSTFHRSMKFLTNAGVGEARSNPRESRRCYLTATTLPKKPRTTSPGTDSRGPSKLALNLEPIEGVTEVTADPK</sequence>
<accession>A0A426X6B7</accession>
<feature type="region of interest" description="Disordered" evidence="1">
    <location>
        <begin position="126"/>
        <end position="163"/>
    </location>
</feature>
<dbReference type="AlphaFoldDB" id="A0A426X6B7"/>